<name>A0ABW4V6I7_9MICO</name>
<accession>A0ABW4V6I7</accession>
<dbReference type="Pfam" id="PF00005">
    <property type="entry name" value="ABC_tran"/>
    <property type="match status" value="1"/>
</dbReference>
<dbReference type="InterPro" id="IPR003593">
    <property type="entry name" value="AAA+_ATPase"/>
</dbReference>
<keyword evidence="1" id="KW-0547">Nucleotide-binding</keyword>
<dbReference type="RefSeq" id="WP_377197113.1">
    <property type="nucleotide sequence ID" value="NZ_JBHUHF010000001.1"/>
</dbReference>
<comment type="caution">
    <text evidence="4">The sequence shown here is derived from an EMBL/GenBank/DDBJ whole genome shotgun (WGS) entry which is preliminary data.</text>
</comment>
<dbReference type="GO" id="GO:0005524">
    <property type="term" value="F:ATP binding"/>
    <property type="evidence" value="ECO:0007669"/>
    <property type="project" value="UniProtKB-KW"/>
</dbReference>
<dbReference type="Gene3D" id="3.40.50.300">
    <property type="entry name" value="P-loop containing nucleotide triphosphate hydrolases"/>
    <property type="match status" value="1"/>
</dbReference>
<organism evidence="4 5">
    <name type="scientific">Promicromonospora aerolata</name>
    <dbReference type="NCBI Taxonomy" id="195749"/>
    <lineage>
        <taxon>Bacteria</taxon>
        <taxon>Bacillati</taxon>
        <taxon>Actinomycetota</taxon>
        <taxon>Actinomycetes</taxon>
        <taxon>Micrococcales</taxon>
        <taxon>Promicromonosporaceae</taxon>
        <taxon>Promicromonospora</taxon>
    </lineage>
</organism>
<evidence type="ECO:0000256" key="1">
    <source>
        <dbReference type="ARBA" id="ARBA00022741"/>
    </source>
</evidence>
<dbReference type="SMART" id="SM00382">
    <property type="entry name" value="AAA"/>
    <property type="match status" value="1"/>
</dbReference>
<dbReference type="CDD" id="cd03214">
    <property type="entry name" value="ABC_Iron-Siderophores_B12_Hemin"/>
    <property type="match status" value="1"/>
</dbReference>
<feature type="domain" description="ABC transporter" evidence="3">
    <location>
        <begin position="3"/>
        <end position="235"/>
    </location>
</feature>
<protein>
    <submittedName>
        <fullName evidence="4">ABC transporter ATP-binding protein</fullName>
    </submittedName>
</protein>
<proteinExistence type="predicted"/>
<dbReference type="Proteomes" id="UP001597338">
    <property type="component" value="Unassembled WGS sequence"/>
</dbReference>
<dbReference type="PANTHER" id="PTHR42794">
    <property type="entry name" value="HEMIN IMPORT ATP-BINDING PROTEIN HMUV"/>
    <property type="match status" value="1"/>
</dbReference>
<dbReference type="PANTHER" id="PTHR42794:SF2">
    <property type="entry name" value="ABC TRANSPORTER ATP-BINDING PROTEIN"/>
    <property type="match status" value="1"/>
</dbReference>
<dbReference type="SUPFAM" id="SSF52540">
    <property type="entry name" value="P-loop containing nucleoside triphosphate hydrolases"/>
    <property type="match status" value="1"/>
</dbReference>
<evidence type="ECO:0000256" key="2">
    <source>
        <dbReference type="ARBA" id="ARBA00022840"/>
    </source>
</evidence>
<dbReference type="InterPro" id="IPR003439">
    <property type="entry name" value="ABC_transporter-like_ATP-bd"/>
</dbReference>
<evidence type="ECO:0000313" key="5">
    <source>
        <dbReference type="Proteomes" id="UP001597338"/>
    </source>
</evidence>
<dbReference type="PROSITE" id="PS50893">
    <property type="entry name" value="ABC_TRANSPORTER_2"/>
    <property type="match status" value="1"/>
</dbReference>
<keyword evidence="2 4" id="KW-0067">ATP-binding</keyword>
<evidence type="ECO:0000259" key="3">
    <source>
        <dbReference type="PROSITE" id="PS50893"/>
    </source>
</evidence>
<dbReference type="PROSITE" id="PS00211">
    <property type="entry name" value="ABC_TRANSPORTER_1"/>
    <property type="match status" value="1"/>
</dbReference>
<dbReference type="InterPro" id="IPR027417">
    <property type="entry name" value="P-loop_NTPase"/>
</dbReference>
<dbReference type="InterPro" id="IPR017871">
    <property type="entry name" value="ABC_transporter-like_CS"/>
</dbReference>
<sequence>MRVNFDDVTVRLGGRDVVQRASLAVEPGTVVGLVGPNGSGKSSLLRTLYRAVRPTHGTVRLDGQDVQQLTGRRAARAVAVMLQDPPTDFDLSVEETVLLGRVPHHAAFGRDTSTDLDVVADAMRRTGTTELADRMVATLSGGQRQRVMLARALAQESPVLVLDEPSNHLDISHQHELMTTVRSLGRTVLAALHDLNLAVRYCDQVVVLDGGRLVAAGPPARVLTPELIRTTFDVDVRVHGDTDAPVFAFSRLTTAADAAVPTHEPLPESSVPG</sequence>
<gene>
    <name evidence="4" type="ORF">ACFSL2_06745</name>
</gene>
<dbReference type="EMBL" id="JBHUHF010000001">
    <property type="protein sequence ID" value="MFD2025205.1"/>
    <property type="molecule type" value="Genomic_DNA"/>
</dbReference>
<evidence type="ECO:0000313" key="4">
    <source>
        <dbReference type="EMBL" id="MFD2025205.1"/>
    </source>
</evidence>
<keyword evidence="5" id="KW-1185">Reference proteome</keyword>
<reference evidence="5" key="1">
    <citation type="journal article" date="2019" name="Int. J. Syst. Evol. Microbiol.">
        <title>The Global Catalogue of Microorganisms (GCM) 10K type strain sequencing project: providing services to taxonomists for standard genome sequencing and annotation.</title>
        <authorList>
            <consortium name="The Broad Institute Genomics Platform"/>
            <consortium name="The Broad Institute Genome Sequencing Center for Infectious Disease"/>
            <person name="Wu L."/>
            <person name="Ma J."/>
        </authorList>
    </citation>
    <scope>NUCLEOTIDE SEQUENCE [LARGE SCALE GENOMIC DNA]</scope>
    <source>
        <strain evidence="5">CCM 7043</strain>
    </source>
</reference>